<proteinExistence type="predicted"/>
<evidence type="ECO:0000313" key="2">
    <source>
        <dbReference type="EMBL" id="HGQ35095.1"/>
    </source>
</evidence>
<feature type="transmembrane region" description="Helical" evidence="1">
    <location>
        <begin position="37"/>
        <end position="59"/>
    </location>
</feature>
<dbReference type="EMBL" id="DTCK01000006">
    <property type="protein sequence ID" value="HGQ35095.1"/>
    <property type="molecule type" value="Genomic_DNA"/>
</dbReference>
<keyword evidence="1" id="KW-0472">Membrane</keyword>
<comment type="caution">
    <text evidence="3">The sequence shown here is derived from an EMBL/GenBank/DDBJ whole genome shotgun (WGS) entry which is preliminary data.</text>
</comment>
<keyword evidence="1" id="KW-0812">Transmembrane</keyword>
<keyword evidence="1" id="KW-1133">Transmembrane helix</keyword>
<reference evidence="3" key="1">
    <citation type="journal article" date="2020" name="mSystems">
        <title>Genome- and Community-Level Interaction Insights into Carbon Utilization and Element Cycling Functions of Hydrothermarchaeota in Hydrothermal Sediment.</title>
        <authorList>
            <person name="Zhou Z."/>
            <person name="Liu Y."/>
            <person name="Xu W."/>
            <person name="Pan J."/>
            <person name="Luo Z.H."/>
            <person name="Li M."/>
        </authorList>
    </citation>
    <scope>NUCLEOTIDE SEQUENCE [LARGE SCALE GENOMIC DNA]</scope>
    <source>
        <strain evidence="3">SpSt-637</strain>
        <strain evidence="2">SpSt-667</strain>
    </source>
</reference>
<feature type="transmembrane region" description="Helical" evidence="1">
    <location>
        <begin position="12"/>
        <end position="31"/>
    </location>
</feature>
<feature type="transmembrane region" description="Helical" evidence="1">
    <location>
        <begin position="131"/>
        <end position="151"/>
    </location>
</feature>
<evidence type="ECO:0000313" key="3">
    <source>
        <dbReference type="EMBL" id="HGQ65070.1"/>
    </source>
</evidence>
<gene>
    <name evidence="3" type="ORF">ENU08_07495</name>
    <name evidence="2" type="ORF">ENU41_00240</name>
</gene>
<name>A0A7C4NQK4_9CREN</name>
<sequence>MLKLIKWSTISWILLLILGMMFTFIPFIRNLTYVDALFTLILLVPSTCLLLDMFFSIYLSIRYSPPIRFYIPFKGLKKGLSYSISIFLLGTSVDYVINLFISRSILSTMISIATLLSILYMFRKILTRRSTIWLTIVSIALLSFLYILGLVREEEFTLIDGILSLLEGG</sequence>
<organism evidence="3">
    <name type="scientific">Ignisphaera aggregans</name>
    <dbReference type="NCBI Taxonomy" id="334771"/>
    <lineage>
        <taxon>Archaea</taxon>
        <taxon>Thermoproteota</taxon>
        <taxon>Thermoprotei</taxon>
        <taxon>Desulfurococcales</taxon>
        <taxon>Desulfurococcaceae</taxon>
        <taxon>Ignisphaera</taxon>
    </lineage>
</organism>
<accession>A0A7C4NQK4</accession>
<evidence type="ECO:0000256" key="1">
    <source>
        <dbReference type="SAM" id="Phobius"/>
    </source>
</evidence>
<feature type="transmembrane region" description="Helical" evidence="1">
    <location>
        <begin position="104"/>
        <end position="122"/>
    </location>
</feature>
<dbReference type="AlphaFoldDB" id="A0A7C4NQK4"/>
<dbReference type="EMBL" id="DTBD01000068">
    <property type="protein sequence ID" value="HGQ65070.1"/>
    <property type="molecule type" value="Genomic_DNA"/>
</dbReference>
<feature type="transmembrane region" description="Helical" evidence="1">
    <location>
        <begin position="80"/>
        <end position="98"/>
    </location>
</feature>
<protein>
    <submittedName>
        <fullName evidence="3">Uncharacterized protein</fullName>
    </submittedName>
</protein>